<organism evidence="5 6">
    <name type="scientific">Mastigocoleus testarum BC008</name>
    <dbReference type="NCBI Taxonomy" id="371196"/>
    <lineage>
        <taxon>Bacteria</taxon>
        <taxon>Bacillati</taxon>
        <taxon>Cyanobacteriota</taxon>
        <taxon>Cyanophyceae</taxon>
        <taxon>Nostocales</taxon>
        <taxon>Hapalosiphonaceae</taxon>
        <taxon>Mastigocoleus</taxon>
    </lineage>
</organism>
<evidence type="ECO:0000313" key="6">
    <source>
        <dbReference type="Proteomes" id="UP000053372"/>
    </source>
</evidence>
<dbReference type="RefSeq" id="WP_058183759.1">
    <property type="nucleotide sequence ID" value="NZ_LMTZ01000094.1"/>
</dbReference>
<dbReference type="GO" id="GO:1990281">
    <property type="term" value="C:efflux pump complex"/>
    <property type="evidence" value="ECO:0007669"/>
    <property type="project" value="TreeGrafter"/>
</dbReference>
<dbReference type="GO" id="GO:0015562">
    <property type="term" value="F:efflux transmembrane transporter activity"/>
    <property type="evidence" value="ECO:0007669"/>
    <property type="project" value="TreeGrafter"/>
</dbReference>
<keyword evidence="6" id="KW-1185">Reference proteome</keyword>
<feature type="domain" description="Multidrug resistance protein MdtA-like C-terminal permuted SH3" evidence="4">
    <location>
        <begin position="429"/>
        <end position="488"/>
    </location>
</feature>
<dbReference type="OrthoDB" id="264111at2"/>
<dbReference type="Gene3D" id="2.40.50.100">
    <property type="match status" value="1"/>
</dbReference>
<dbReference type="Gene3D" id="2.40.420.20">
    <property type="match status" value="1"/>
</dbReference>
<accession>A0A0V7ZR95</accession>
<dbReference type="PRINTS" id="PR01490">
    <property type="entry name" value="RTXTOXIND"/>
</dbReference>
<protein>
    <submittedName>
        <fullName evidence="5">RND transporter</fullName>
    </submittedName>
</protein>
<dbReference type="NCBIfam" id="TIGR01730">
    <property type="entry name" value="RND_mfp"/>
    <property type="match status" value="1"/>
</dbReference>
<name>A0A0V7ZR95_9CYAN</name>
<dbReference type="PANTHER" id="PTHR30469:SF15">
    <property type="entry name" value="HLYD FAMILY OF SECRETION PROTEINS"/>
    <property type="match status" value="1"/>
</dbReference>
<evidence type="ECO:0000259" key="4">
    <source>
        <dbReference type="Pfam" id="PF25967"/>
    </source>
</evidence>
<dbReference type="Pfam" id="PF25967">
    <property type="entry name" value="RND-MFP_C"/>
    <property type="match status" value="1"/>
</dbReference>
<dbReference type="Gene3D" id="2.40.30.170">
    <property type="match status" value="1"/>
</dbReference>
<feature type="coiled-coil region" evidence="2">
    <location>
        <begin position="190"/>
        <end position="297"/>
    </location>
</feature>
<sequence>MGEEYFPEVKKEEAMDKTVIDGTVIETKQRPWLMPFLLGSVLGLLFGLGGMRVSNRSNVASQQIEDTSQTAQAANLAPTMTVTTTPVKSSRIIRTLNARGSIAARNLIPVLPQANNLQVKEVRVKQGDFVKQGQAMAVLDDSLLQEQIRQAKADVESQQAEVASRNADLASQQAALESAKANVAANQAIVKQRLADVAQAKARLADVERNFQRNQKLAGEGAISTRELDSSTTDLATAREAVRLAEANVQTARANVISAQASISSSRAGILSAQAKIKSAQANVRSSEARVQQLRTQLGQTIVRAPVSGIVAEMLARVGDVTGIPPQTQVSTTVGGTQKLFSIISDGALELQAEVPDTQLAQVKVGNLAKIISGANKGVKLQGKVSSIEPLVNNKRAAIVKIDLPATNELKPGMFARAEINTNSTLGLAVPKKALSYQPDGNAIVFTLSEGEKVRAQKIEVGESMDDGNVEIKSGLQAGDRVVVSGAGYLKDGDKVRVVEVTSQNSLAERVRRT</sequence>
<dbReference type="SUPFAM" id="SSF111369">
    <property type="entry name" value="HlyD-like secretion proteins"/>
    <property type="match status" value="3"/>
</dbReference>
<evidence type="ECO:0000256" key="1">
    <source>
        <dbReference type="ARBA" id="ARBA00009477"/>
    </source>
</evidence>
<dbReference type="InterPro" id="IPR006143">
    <property type="entry name" value="RND_pump_MFP"/>
</dbReference>
<proteinExistence type="inferred from homology"/>
<dbReference type="Proteomes" id="UP000053372">
    <property type="component" value="Unassembled WGS sequence"/>
</dbReference>
<dbReference type="AlphaFoldDB" id="A0A0V7ZR95"/>
<dbReference type="PANTHER" id="PTHR30469">
    <property type="entry name" value="MULTIDRUG RESISTANCE PROTEIN MDTA"/>
    <property type="match status" value="1"/>
</dbReference>
<dbReference type="EMBL" id="LMTZ01000094">
    <property type="protein sequence ID" value="KST66726.1"/>
    <property type="molecule type" value="Genomic_DNA"/>
</dbReference>
<comment type="similarity">
    <text evidence="1">Belongs to the membrane fusion protein (MFP) (TC 8.A.1) family.</text>
</comment>
<evidence type="ECO:0000313" key="5">
    <source>
        <dbReference type="EMBL" id="KST66726.1"/>
    </source>
</evidence>
<dbReference type="Gene3D" id="1.10.287.470">
    <property type="entry name" value="Helix hairpin bin"/>
    <property type="match status" value="2"/>
</dbReference>
<evidence type="ECO:0000259" key="3">
    <source>
        <dbReference type="Pfam" id="PF25954"/>
    </source>
</evidence>
<keyword evidence="2" id="KW-0175">Coiled coil</keyword>
<dbReference type="InterPro" id="IPR058792">
    <property type="entry name" value="Beta-barrel_RND_2"/>
</dbReference>
<feature type="domain" description="CusB-like beta-barrel" evidence="3">
    <location>
        <begin position="351"/>
        <end position="423"/>
    </location>
</feature>
<gene>
    <name evidence="5" type="ORF">BC008_26395</name>
</gene>
<evidence type="ECO:0000256" key="2">
    <source>
        <dbReference type="SAM" id="Coils"/>
    </source>
</evidence>
<dbReference type="InterPro" id="IPR058627">
    <property type="entry name" value="MdtA-like_C"/>
</dbReference>
<dbReference type="Pfam" id="PF25954">
    <property type="entry name" value="Beta-barrel_RND_2"/>
    <property type="match status" value="1"/>
</dbReference>
<comment type="caution">
    <text evidence="5">The sequence shown here is derived from an EMBL/GenBank/DDBJ whole genome shotgun (WGS) entry which is preliminary data.</text>
</comment>
<reference evidence="5 6" key="1">
    <citation type="journal article" date="2015" name="Genome Announc.">
        <title>Draft Genome of the Euendolithic (true boring) Cyanobacterium Mastigocoleus testarum strain BC008.</title>
        <authorList>
            <person name="Guida B.S."/>
            <person name="Garcia-Pichel F."/>
        </authorList>
    </citation>
    <scope>NUCLEOTIDE SEQUENCE [LARGE SCALE GENOMIC DNA]</scope>
    <source>
        <strain evidence="5 6">BC008</strain>
    </source>
</reference>